<keyword evidence="4" id="KW-0378">Hydrolase</keyword>
<dbReference type="Proteomes" id="UP000265614">
    <property type="component" value="Unassembled WGS sequence"/>
</dbReference>
<dbReference type="SUPFAM" id="SSF52980">
    <property type="entry name" value="Restriction endonuclease-like"/>
    <property type="match status" value="1"/>
</dbReference>
<feature type="compositionally biased region" description="Low complexity" evidence="7">
    <location>
        <begin position="134"/>
        <end position="144"/>
    </location>
</feature>
<dbReference type="GO" id="GO:0004519">
    <property type="term" value="F:endonuclease activity"/>
    <property type="evidence" value="ECO:0007669"/>
    <property type="project" value="UniProtKB-KW"/>
</dbReference>
<accession>A0A3A3ZC80</accession>
<gene>
    <name evidence="8" type="primary">vsr</name>
    <name evidence="8" type="ORF">D5H78_18750</name>
</gene>
<proteinExistence type="inferred from homology"/>
<dbReference type="Pfam" id="PF03852">
    <property type="entry name" value="Vsr"/>
    <property type="match status" value="1"/>
</dbReference>
<dbReference type="GO" id="GO:0006298">
    <property type="term" value="P:mismatch repair"/>
    <property type="evidence" value="ECO:0007669"/>
    <property type="project" value="InterPro"/>
</dbReference>
<dbReference type="Gene3D" id="3.40.960.10">
    <property type="entry name" value="VSR Endonuclease"/>
    <property type="match status" value="1"/>
</dbReference>
<dbReference type="EMBL" id="QZEZ01000014">
    <property type="protein sequence ID" value="RJK92518.1"/>
    <property type="molecule type" value="Genomic_DNA"/>
</dbReference>
<keyword evidence="1" id="KW-0540">Nuclease</keyword>
<reference evidence="8 9" key="1">
    <citation type="submission" date="2018-09" db="EMBL/GenBank/DDBJ databases">
        <title>YIM 75000 draft genome.</title>
        <authorList>
            <person name="Tang S."/>
            <person name="Feng Y."/>
        </authorList>
    </citation>
    <scope>NUCLEOTIDE SEQUENCE [LARGE SCALE GENOMIC DNA]</scope>
    <source>
        <strain evidence="8 9">YIM 75000</strain>
    </source>
</reference>
<feature type="region of interest" description="Disordered" evidence="7">
    <location>
        <begin position="128"/>
        <end position="161"/>
    </location>
</feature>
<evidence type="ECO:0000313" key="9">
    <source>
        <dbReference type="Proteomes" id="UP000265614"/>
    </source>
</evidence>
<evidence type="ECO:0000256" key="4">
    <source>
        <dbReference type="ARBA" id="ARBA00022801"/>
    </source>
</evidence>
<evidence type="ECO:0000256" key="3">
    <source>
        <dbReference type="ARBA" id="ARBA00022763"/>
    </source>
</evidence>
<name>A0A3A3ZC80_9ACTN</name>
<comment type="similarity">
    <text evidence="6">Belongs to the Vsr family.</text>
</comment>
<dbReference type="InterPro" id="IPR011335">
    <property type="entry name" value="Restrct_endonuc-II-like"/>
</dbReference>
<keyword evidence="2 8" id="KW-0255">Endonuclease</keyword>
<dbReference type="InterPro" id="IPR004603">
    <property type="entry name" value="DNA_mismatch_endonuc_vsr"/>
</dbReference>
<dbReference type="GO" id="GO:0016787">
    <property type="term" value="F:hydrolase activity"/>
    <property type="evidence" value="ECO:0007669"/>
    <property type="project" value="UniProtKB-KW"/>
</dbReference>
<evidence type="ECO:0000256" key="5">
    <source>
        <dbReference type="ARBA" id="ARBA00023204"/>
    </source>
</evidence>
<keyword evidence="3" id="KW-0227">DNA damage</keyword>
<dbReference type="NCBIfam" id="TIGR00632">
    <property type="entry name" value="vsr"/>
    <property type="match status" value="1"/>
</dbReference>
<keyword evidence="5" id="KW-0234">DNA repair</keyword>
<evidence type="ECO:0000256" key="6">
    <source>
        <dbReference type="ARBA" id="ARBA00029466"/>
    </source>
</evidence>
<evidence type="ECO:0000256" key="1">
    <source>
        <dbReference type="ARBA" id="ARBA00022722"/>
    </source>
</evidence>
<evidence type="ECO:0000256" key="2">
    <source>
        <dbReference type="ARBA" id="ARBA00022759"/>
    </source>
</evidence>
<sequence length="161" mass="18493">MQARFRRQKRRDTAPELALRRLLHRRGLRYLVDARPLPELRRRADLVFPAARIAVFVDGCFWHRCPEHGTEPRHNAEWWKDKLARNVTRDRETDRSLLDAGWLPLRFWEHQPSADAADVVAAAWAARRPGRCSGGQRRSQASSRVTVSKTAPAVDGPEALT</sequence>
<dbReference type="OrthoDB" id="9801520at2"/>
<dbReference type="RefSeq" id="WP_119952042.1">
    <property type="nucleotide sequence ID" value="NZ_QZEZ01000014.1"/>
</dbReference>
<organism evidence="8 9">
    <name type="scientific">Vallicoccus soli</name>
    <dbReference type="NCBI Taxonomy" id="2339232"/>
    <lineage>
        <taxon>Bacteria</taxon>
        <taxon>Bacillati</taxon>
        <taxon>Actinomycetota</taxon>
        <taxon>Actinomycetes</taxon>
        <taxon>Motilibacterales</taxon>
        <taxon>Vallicoccaceae</taxon>
        <taxon>Vallicoccus</taxon>
    </lineage>
</organism>
<evidence type="ECO:0000313" key="8">
    <source>
        <dbReference type="EMBL" id="RJK92518.1"/>
    </source>
</evidence>
<dbReference type="AlphaFoldDB" id="A0A3A3ZC80"/>
<comment type="caution">
    <text evidence="8">The sequence shown here is derived from an EMBL/GenBank/DDBJ whole genome shotgun (WGS) entry which is preliminary data.</text>
</comment>
<protein>
    <submittedName>
        <fullName evidence="8">DNA mismatch endonuclease Vsr</fullName>
    </submittedName>
</protein>
<evidence type="ECO:0000256" key="7">
    <source>
        <dbReference type="SAM" id="MobiDB-lite"/>
    </source>
</evidence>
<keyword evidence="9" id="KW-1185">Reference proteome</keyword>